<dbReference type="PROSITE" id="PS50011">
    <property type="entry name" value="PROTEIN_KINASE_DOM"/>
    <property type="match status" value="1"/>
</dbReference>
<sequence length="439" mass="49937">MRKDLENNTLRGEETETETETISSMSKNSAILFGKYKIHKLLGIGASAKVYHATNIDTGKSVAIKVVNKHKAMKSGFNTNIEREISIMHKLHHHPNIVKIFEVLATKTKIYIVMEFVSGGEIFQEVSTKGHLSEDLSRKYFRQLISAVKYCHSNGVFHRDLKLDNLLIDENKDLKVSDFGLSAVKDSTQLNNDALLKTVCGTPAYVAPEILSKKGYDGAKVDVWSCGVVLFALSVGYLPFNDYNITVLYRKIYRGQFRLPKGLLSHGLRNIISRMLDTNPQTRITIDEILQDAWFKDGECKPKPDMGMSTKHDEWEKITNKCLNAFDLISFSSGLDLSSLVVNSNVMDQMERMILRETCEKVMEKVEDVAKRRRVTITKKKNDFVAKLDGQDGNFVAYVVCYQLTDELLVVELKRKEKQNGSISQFWKDLRSQIIEFTL</sequence>
<keyword evidence="8 11" id="KW-0067">ATP-binding</keyword>
<dbReference type="EMBL" id="WOCE01000001">
    <property type="protein sequence ID" value="KAE9622290.1"/>
    <property type="molecule type" value="Genomic_DNA"/>
</dbReference>
<keyword evidence="6 11" id="KW-0547">Nucleotide-binding</keyword>
<evidence type="ECO:0000259" key="14">
    <source>
        <dbReference type="PROSITE" id="PS50011"/>
    </source>
</evidence>
<dbReference type="GO" id="GO:0007165">
    <property type="term" value="P:signal transduction"/>
    <property type="evidence" value="ECO:0007669"/>
    <property type="project" value="InterPro"/>
</dbReference>
<gene>
    <name evidence="16" type="ORF">Lalb_Chr01g0023671</name>
</gene>
<comment type="catalytic activity">
    <reaction evidence="10">
        <text>L-seryl-[protein] + ATP = O-phospho-L-seryl-[protein] + ADP + H(+)</text>
        <dbReference type="Rhea" id="RHEA:17989"/>
        <dbReference type="Rhea" id="RHEA-COMP:9863"/>
        <dbReference type="Rhea" id="RHEA-COMP:11604"/>
        <dbReference type="ChEBI" id="CHEBI:15378"/>
        <dbReference type="ChEBI" id="CHEBI:29999"/>
        <dbReference type="ChEBI" id="CHEBI:30616"/>
        <dbReference type="ChEBI" id="CHEBI:83421"/>
        <dbReference type="ChEBI" id="CHEBI:456216"/>
        <dbReference type="EC" id="2.7.11.1"/>
    </reaction>
</comment>
<proteinExistence type="inferred from homology"/>
<evidence type="ECO:0000256" key="2">
    <source>
        <dbReference type="ARBA" id="ARBA00006234"/>
    </source>
</evidence>
<feature type="domain" description="NAF" evidence="15">
    <location>
        <begin position="318"/>
        <end position="342"/>
    </location>
</feature>
<feature type="region of interest" description="Disordered" evidence="13">
    <location>
        <begin position="1"/>
        <end position="21"/>
    </location>
</feature>
<dbReference type="PROSITE" id="PS00108">
    <property type="entry name" value="PROTEIN_KINASE_ST"/>
    <property type="match status" value="1"/>
</dbReference>
<dbReference type="SUPFAM" id="SSF56112">
    <property type="entry name" value="Protein kinase-like (PK-like)"/>
    <property type="match status" value="1"/>
</dbReference>
<dbReference type="Proteomes" id="UP000447434">
    <property type="component" value="Chromosome 1"/>
</dbReference>
<keyword evidence="4 12" id="KW-0723">Serine/threonine-protein kinase</keyword>
<dbReference type="PANTHER" id="PTHR43895:SF160">
    <property type="entry name" value="CBL-INTERACTING SERINE_THREONINE-PROTEIN KINASE 14"/>
    <property type="match status" value="1"/>
</dbReference>
<name>A0A6A4R8Y0_LUPAL</name>
<evidence type="ECO:0000256" key="13">
    <source>
        <dbReference type="SAM" id="MobiDB-lite"/>
    </source>
</evidence>
<dbReference type="GO" id="GO:0004674">
    <property type="term" value="F:protein serine/threonine kinase activity"/>
    <property type="evidence" value="ECO:0007669"/>
    <property type="project" value="UniProtKB-KW"/>
</dbReference>
<dbReference type="SMART" id="SM00220">
    <property type="entry name" value="S_TKc"/>
    <property type="match status" value="1"/>
</dbReference>
<keyword evidence="7" id="KW-0418">Kinase</keyword>
<dbReference type="InterPro" id="IPR000719">
    <property type="entry name" value="Prot_kinase_dom"/>
</dbReference>
<evidence type="ECO:0000256" key="11">
    <source>
        <dbReference type="PROSITE-ProRule" id="PRU10141"/>
    </source>
</evidence>
<evidence type="ECO:0000259" key="15">
    <source>
        <dbReference type="PROSITE" id="PS50816"/>
    </source>
</evidence>
<dbReference type="PANTHER" id="PTHR43895">
    <property type="entry name" value="CALCIUM/CALMODULIN-DEPENDENT PROTEIN KINASE KINASE-RELATED"/>
    <property type="match status" value="1"/>
</dbReference>
<comment type="caution">
    <text evidence="16">The sequence shown here is derived from an EMBL/GenBank/DDBJ whole genome shotgun (WGS) entry which is preliminary data.</text>
</comment>
<evidence type="ECO:0000256" key="10">
    <source>
        <dbReference type="ARBA" id="ARBA00048679"/>
    </source>
</evidence>
<evidence type="ECO:0000256" key="9">
    <source>
        <dbReference type="ARBA" id="ARBA00047899"/>
    </source>
</evidence>
<comment type="cofactor">
    <cofactor evidence="1">
        <name>Mn(2+)</name>
        <dbReference type="ChEBI" id="CHEBI:29035"/>
    </cofactor>
</comment>
<dbReference type="InterPro" id="IPR004041">
    <property type="entry name" value="NAF_dom"/>
</dbReference>
<evidence type="ECO:0000256" key="5">
    <source>
        <dbReference type="ARBA" id="ARBA00022679"/>
    </source>
</evidence>
<protein>
    <recommendedName>
        <fullName evidence="3">non-specific serine/threonine protein kinase</fullName>
        <ecNumber evidence="3">2.7.11.1</ecNumber>
    </recommendedName>
</protein>
<dbReference type="Pfam" id="PF00069">
    <property type="entry name" value="Pkinase"/>
    <property type="match status" value="1"/>
</dbReference>
<dbReference type="GO" id="GO:0005524">
    <property type="term" value="F:ATP binding"/>
    <property type="evidence" value="ECO:0007669"/>
    <property type="project" value="UniProtKB-UniRule"/>
</dbReference>
<comment type="catalytic activity">
    <reaction evidence="9">
        <text>L-threonyl-[protein] + ATP = O-phospho-L-threonyl-[protein] + ADP + H(+)</text>
        <dbReference type="Rhea" id="RHEA:46608"/>
        <dbReference type="Rhea" id="RHEA-COMP:11060"/>
        <dbReference type="Rhea" id="RHEA-COMP:11605"/>
        <dbReference type="ChEBI" id="CHEBI:15378"/>
        <dbReference type="ChEBI" id="CHEBI:30013"/>
        <dbReference type="ChEBI" id="CHEBI:30616"/>
        <dbReference type="ChEBI" id="CHEBI:61977"/>
        <dbReference type="ChEBI" id="CHEBI:456216"/>
        <dbReference type="EC" id="2.7.11.1"/>
    </reaction>
</comment>
<evidence type="ECO:0000313" key="16">
    <source>
        <dbReference type="EMBL" id="KAE9622290.1"/>
    </source>
</evidence>
<evidence type="ECO:0000256" key="1">
    <source>
        <dbReference type="ARBA" id="ARBA00001936"/>
    </source>
</evidence>
<reference evidence="17" key="1">
    <citation type="journal article" date="2020" name="Nat. Commun.">
        <title>Genome sequence of the cluster root forming white lupin.</title>
        <authorList>
            <person name="Hufnagel B."/>
            <person name="Marques A."/>
            <person name="Soriano A."/>
            <person name="Marques L."/>
            <person name="Divol F."/>
            <person name="Doumas P."/>
            <person name="Sallet E."/>
            <person name="Mancinotti D."/>
            <person name="Carrere S."/>
            <person name="Marande W."/>
            <person name="Arribat S."/>
            <person name="Keller J."/>
            <person name="Huneau C."/>
            <person name="Blein T."/>
            <person name="Aime D."/>
            <person name="Laguerre M."/>
            <person name="Taylor J."/>
            <person name="Schubert V."/>
            <person name="Nelson M."/>
            <person name="Geu-Flores F."/>
            <person name="Crespi M."/>
            <person name="Gallardo-Guerrero K."/>
            <person name="Delaux P.-M."/>
            <person name="Salse J."/>
            <person name="Berges H."/>
            <person name="Guyot R."/>
            <person name="Gouzy J."/>
            <person name="Peret B."/>
        </authorList>
    </citation>
    <scope>NUCLEOTIDE SEQUENCE [LARGE SCALE GENOMIC DNA]</scope>
    <source>
        <strain evidence="17">cv. Amiga</strain>
    </source>
</reference>
<evidence type="ECO:0000256" key="3">
    <source>
        <dbReference type="ARBA" id="ARBA00012513"/>
    </source>
</evidence>
<feature type="binding site" evidence="11">
    <location>
        <position position="65"/>
    </location>
    <ligand>
        <name>ATP</name>
        <dbReference type="ChEBI" id="CHEBI:30616"/>
    </ligand>
</feature>
<dbReference type="InterPro" id="IPR017441">
    <property type="entry name" value="Protein_kinase_ATP_BS"/>
</dbReference>
<keyword evidence="17" id="KW-1185">Reference proteome</keyword>
<dbReference type="FunFam" id="1.10.510.10:FF:000956">
    <property type="entry name" value="CAMK family protein kinase"/>
    <property type="match status" value="1"/>
</dbReference>
<evidence type="ECO:0000256" key="4">
    <source>
        <dbReference type="ARBA" id="ARBA00022527"/>
    </source>
</evidence>
<feature type="compositionally biased region" description="Basic and acidic residues" evidence="13">
    <location>
        <begin position="1"/>
        <end position="14"/>
    </location>
</feature>
<accession>A0A6A4R8Y0</accession>
<dbReference type="Gene3D" id="1.10.510.10">
    <property type="entry name" value="Transferase(Phosphotransferase) domain 1"/>
    <property type="match status" value="1"/>
</dbReference>
<dbReference type="PROSITE" id="PS00107">
    <property type="entry name" value="PROTEIN_KINASE_ATP"/>
    <property type="match status" value="1"/>
</dbReference>
<dbReference type="InterPro" id="IPR011009">
    <property type="entry name" value="Kinase-like_dom_sf"/>
</dbReference>
<comment type="similarity">
    <text evidence="2">Belongs to the protein kinase superfamily. CAMK Ser/Thr protein kinase family. SNF1 subfamily.</text>
</comment>
<evidence type="ECO:0000256" key="12">
    <source>
        <dbReference type="RuleBase" id="RU000304"/>
    </source>
</evidence>
<dbReference type="Pfam" id="PF03822">
    <property type="entry name" value="NAF"/>
    <property type="match status" value="1"/>
</dbReference>
<feature type="domain" description="Protein kinase" evidence="14">
    <location>
        <begin position="36"/>
        <end position="295"/>
    </location>
</feature>
<dbReference type="CDD" id="cd12195">
    <property type="entry name" value="CIPK_C"/>
    <property type="match status" value="1"/>
</dbReference>
<keyword evidence="5" id="KW-0808">Transferase</keyword>
<dbReference type="AlphaFoldDB" id="A0A6A4R8Y0"/>
<organism evidence="16 17">
    <name type="scientific">Lupinus albus</name>
    <name type="common">White lupine</name>
    <name type="synonym">Lupinus termis</name>
    <dbReference type="NCBI Taxonomy" id="3870"/>
    <lineage>
        <taxon>Eukaryota</taxon>
        <taxon>Viridiplantae</taxon>
        <taxon>Streptophyta</taxon>
        <taxon>Embryophyta</taxon>
        <taxon>Tracheophyta</taxon>
        <taxon>Spermatophyta</taxon>
        <taxon>Magnoliopsida</taxon>
        <taxon>eudicotyledons</taxon>
        <taxon>Gunneridae</taxon>
        <taxon>Pentapetalae</taxon>
        <taxon>rosids</taxon>
        <taxon>fabids</taxon>
        <taxon>Fabales</taxon>
        <taxon>Fabaceae</taxon>
        <taxon>Papilionoideae</taxon>
        <taxon>50 kb inversion clade</taxon>
        <taxon>genistoids sensu lato</taxon>
        <taxon>core genistoids</taxon>
        <taxon>Genisteae</taxon>
        <taxon>Lupinus</taxon>
    </lineage>
</organism>
<dbReference type="Gene3D" id="3.30.200.20">
    <property type="entry name" value="Phosphorylase Kinase, domain 1"/>
    <property type="match status" value="1"/>
</dbReference>
<dbReference type="EC" id="2.7.11.1" evidence="3"/>
<evidence type="ECO:0000256" key="6">
    <source>
        <dbReference type="ARBA" id="ARBA00022741"/>
    </source>
</evidence>
<dbReference type="InterPro" id="IPR008271">
    <property type="entry name" value="Ser/Thr_kinase_AS"/>
</dbReference>
<dbReference type="FunFam" id="3.30.200.20:FF:000042">
    <property type="entry name" value="Aurora kinase A"/>
    <property type="match status" value="1"/>
</dbReference>
<evidence type="ECO:0000256" key="8">
    <source>
        <dbReference type="ARBA" id="ARBA00022840"/>
    </source>
</evidence>
<evidence type="ECO:0000256" key="7">
    <source>
        <dbReference type="ARBA" id="ARBA00022777"/>
    </source>
</evidence>
<dbReference type="Gene3D" id="3.30.310.80">
    <property type="entry name" value="Kinase associated domain 1, KA1"/>
    <property type="match status" value="1"/>
</dbReference>
<dbReference type="InterPro" id="IPR018451">
    <property type="entry name" value="NAF/FISL_domain"/>
</dbReference>
<dbReference type="PROSITE" id="PS50816">
    <property type="entry name" value="NAF"/>
    <property type="match status" value="1"/>
</dbReference>
<evidence type="ECO:0000313" key="17">
    <source>
        <dbReference type="Proteomes" id="UP000447434"/>
    </source>
</evidence>
<dbReference type="OrthoDB" id="193931at2759"/>